<evidence type="ECO:0000313" key="5">
    <source>
        <dbReference type="Proteomes" id="UP000294003"/>
    </source>
</evidence>
<dbReference type="SMART" id="SM00320">
    <property type="entry name" value="WD40"/>
    <property type="match status" value="4"/>
</dbReference>
<accession>A0ABY0H368</accession>
<evidence type="ECO:0008006" key="6">
    <source>
        <dbReference type="Google" id="ProtNLM"/>
    </source>
</evidence>
<gene>
    <name evidence="4" type="ORF">DL762_006198</name>
</gene>
<feature type="repeat" description="WD" evidence="3">
    <location>
        <begin position="96"/>
        <end position="141"/>
    </location>
</feature>
<name>A0ABY0H368_9PEZI</name>
<dbReference type="SUPFAM" id="SSF50978">
    <property type="entry name" value="WD40 repeat-like"/>
    <property type="match status" value="1"/>
</dbReference>
<dbReference type="InterPro" id="IPR036322">
    <property type="entry name" value="WD40_repeat_dom_sf"/>
</dbReference>
<dbReference type="Proteomes" id="UP000294003">
    <property type="component" value="Unassembled WGS sequence"/>
</dbReference>
<dbReference type="InterPro" id="IPR015943">
    <property type="entry name" value="WD40/YVTN_repeat-like_dom_sf"/>
</dbReference>
<protein>
    <recommendedName>
        <fullName evidence="6">Anaphase-promoting complex subunit 4 WD40 domain-containing protein</fullName>
    </recommendedName>
</protein>
<evidence type="ECO:0000313" key="4">
    <source>
        <dbReference type="EMBL" id="RYO83289.1"/>
    </source>
</evidence>
<dbReference type="InterPro" id="IPR020472">
    <property type="entry name" value="WD40_PAC1"/>
</dbReference>
<dbReference type="InterPro" id="IPR001680">
    <property type="entry name" value="WD40_rpt"/>
</dbReference>
<evidence type="ECO:0000256" key="2">
    <source>
        <dbReference type="ARBA" id="ARBA00022737"/>
    </source>
</evidence>
<dbReference type="PANTHER" id="PTHR10971">
    <property type="entry name" value="MRNA EXPORT FACTOR AND BUB3"/>
    <property type="match status" value="1"/>
</dbReference>
<dbReference type="Pfam" id="PF00400">
    <property type="entry name" value="WD40"/>
    <property type="match status" value="3"/>
</dbReference>
<evidence type="ECO:0000256" key="1">
    <source>
        <dbReference type="ARBA" id="ARBA00022574"/>
    </source>
</evidence>
<organism evidence="4 5">
    <name type="scientific">Monosporascus cannonballus</name>
    <dbReference type="NCBI Taxonomy" id="155416"/>
    <lineage>
        <taxon>Eukaryota</taxon>
        <taxon>Fungi</taxon>
        <taxon>Dikarya</taxon>
        <taxon>Ascomycota</taxon>
        <taxon>Pezizomycotina</taxon>
        <taxon>Sordariomycetes</taxon>
        <taxon>Xylariomycetidae</taxon>
        <taxon>Xylariales</taxon>
        <taxon>Xylariales incertae sedis</taxon>
        <taxon>Monosporascus</taxon>
    </lineage>
</organism>
<dbReference type="PROSITE" id="PS00678">
    <property type="entry name" value="WD_REPEATS_1"/>
    <property type="match status" value="1"/>
</dbReference>
<dbReference type="PROSITE" id="PS50082">
    <property type="entry name" value="WD_REPEATS_2"/>
    <property type="match status" value="1"/>
</dbReference>
<evidence type="ECO:0000256" key="3">
    <source>
        <dbReference type="PROSITE-ProRule" id="PRU00221"/>
    </source>
</evidence>
<sequence length="351" mass="38285">MASKDIALPADAEDTISSVSWSPVSDHLAAASWDGKVRVYGVARNESVVGVAMLRADGPVFDCDWAKSKDGTVILAGGADKKLHLLHAPTSQQATVGSHEAPIRGVRFVEVPGSNAPIIATGSWDKTVKFWDMRQPTPLAALACGERVYSMDAKAQLLVVATAERHVHLVDLRSPTTFLRTTESPLRHQTRAATVFPDGKGWGLASIEGRCAIVALDEKDSRYCKIILSTPIADRKSTFTFRCHREQPDRGVTKVWAVNDVQFHPTRPTVFTTAGSDGTFSFWDRVARSRLKSYSPAGAAITSTRFNRDGSLFAYAVGYDWSMGCARNSPEIQTKLMLHRVLPEESKGGNK</sequence>
<keyword evidence="5" id="KW-1185">Reference proteome</keyword>
<keyword evidence="1 3" id="KW-0853">WD repeat</keyword>
<dbReference type="InterPro" id="IPR019775">
    <property type="entry name" value="WD40_repeat_CS"/>
</dbReference>
<keyword evidence="2" id="KW-0677">Repeat</keyword>
<comment type="caution">
    <text evidence="4">The sequence shown here is derived from an EMBL/GenBank/DDBJ whole genome shotgun (WGS) entry which is preliminary data.</text>
</comment>
<dbReference type="EMBL" id="QJNS01000192">
    <property type="protein sequence ID" value="RYO83289.1"/>
    <property type="molecule type" value="Genomic_DNA"/>
</dbReference>
<reference evidence="4 5" key="1">
    <citation type="submission" date="2018-06" db="EMBL/GenBank/DDBJ databases">
        <title>Complete Genomes of Monosporascus.</title>
        <authorList>
            <person name="Robinson A.J."/>
            <person name="Natvig D.O."/>
        </authorList>
    </citation>
    <scope>NUCLEOTIDE SEQUENCE [LARGE SCALE GENOMIC DNA]</scope>
    <source>
        <strain evidence="4 5">CBS 609.92</strain>
    </source>
</reference>
<dbReference type="PRINTS" id="PR00320">
    <property type="entry name" value="GPROTEINBRPT"/>
</dbReference>
<proteinExistence type="predicted"/>
<dbReference type="Gene3D" id="2.130.10.10">
    <property type="entry name" value="YVTN repeat-like/Quinoprotein amine dehydrogenase"/>
    <property type="match status" value="1"/>
</dbReference>